<dbReference type="eggNOG" id="arCOG02559">
    <property type="taxonomic scope" value="Archaea"/>
</dbReference>
<dbReference type="NCBIfam" id="TIGR04288">
    <property type="entry name" value="CGP_CTERM"/>
    <property type="match status" value="1"/>
</dbReference>
<dbReference type="KEGG" id="tga:TGAM_1504"/>
<evidence type="ECO:0000259" key="2">
    <source>
        <dbReference type="Pfam" id="PF08308"/>
    </source>
</evidence>
<reference evidence="3 4" key="1">
    <citation type="journal article" date="2007" name="Genome Biol.">
        <title>Genome analysis and genome-wide proteomics of Thermococcus gammatolerans, the most radioresistant organism known amongst the Archaea.</title>
        <authorList>
            <person name="Zivanovic Y."/>
            <person name="Armengaud J."/>
            <person name="Lagorce A."/>
            <person name="Leplat C."/>
            <person name="Guerin P."/>
            <person name="Dutertre M."/>
            <person name="Anthouard V."/>
            <person name="Forterre P."/>
            <person name="Wincker P."/>
            <person name="Confalonieri F."/>
        </authorList>
    </citation>
    <scope>NUCLEOTIDE SEQUENCE [LARGE SCALE GENOMIC DNA]</scope>
    <source>
        <strain evidence="4">DSM 15229 / JCM 11827 / EJ3</strain>
    </source>
</reference>
<dbReference type="InterPro" id="IPR008969">
    <property type="entry name" value="CarboxyPept-like_regulatory"/>
</dbReference>
<feature type="domain" description="PEGA" evidence="2">
    <location>
        <begin position="465"/>
        <end position="531"/>
    </location>
</feature>
<dbReference type="eggNOG" id="arCOG06661">
    <property type="taxonomic scope" value="Archaea"/>
</dbReference>
<name>C5A6Z4_THEGJ</name>
<proteinExistence type="predicted"/>
<feature type="domain" description="PEGA" evidence="2">
    <location>
        <begin position="536"/>
        <end position="599"/>
    </location>
</feature>
<feature type="domain" description="PEGA" evidence="2">
    <location>
        <begin position="744"/>
        <end position="808"/>
    </location>
</feature>
<dbReference type="EMBL" id="CP001398">
    <property type="protein sequence ID" value="ACS34006.1"/>
    <property type="molecule type" value="Genomic_DNA"/>
</dbReference>
<dbReference type="PANTHER" id="PTHR42754:SF1">
    <property type="entry name" value="LIPOPROTEIN"/>
    <property type="match status" value="1"/>
</dbReference>
<evidence type="ECO:0000256" key="1">
    <source>
        <dbReference type="SAM" id="MobiDB-lite"/>
    </source>
</evidence>
<dbReference type="Pfam" id="PF08308">
    <property type="entry name" value="PEGA"/>
    <property type="match status" value="5"/>
</dbReference>
<dbReference type="PATRIC" id="fig|593117.10.peg.1506"/>
<dbReference type="InterPro" id="IPR011043">
    <property type="entry name" value="Gal_Oxase/kelch_b-propeller"/>
</dbReference>
<dbReference type="InterPro" id="IPR013431">
    <property type="entry name" value="Delta_60_rpt"/>
</dbReference>
<dbReference type="eggNOG" id="arCOG03264">
    <property type="taxonomic scope" value="Archaea"/>
</dbReference>
<dbReference type="HOGENOM" id="CLU_304553_0_0_2"/>
<sequence>MKVGLRLAQLIGGKRMKRLIAVVWIALLLGFLVVTLKMAKAEDAKWWAKTYRGKAYAIAVAPNGDVIVTGYTYSFGAGKSDVWVLRLEKNGNVKWQKTYGGSDLDKATAVAVALNGDIIIAGSTESFGAGRRDIWVLRLDGEGDVKWQKTYGGRIYDDAHAVAVAPNGDIIVLGSTESFGAPYHSDVWILRLDANGNVKWQKTYGGSDYDWAYAVAIAPNGDIIAAGGTERFAAGIVDVWILRLDENGNVKWQKTYGGNSYDKATAVAVVENEDIIVAGYYGATDFQGAGADVWILRLDENGNVKWQTTYGGHYRDNAYAIAVTPNEDLIVAGCTESFGTGNYDAWILRLDSKGNVKWQKTYGGSDDDSAHRVVVAPNGDIIVLGSTESFGTGYYDTWILRLPSDGNLPKCDFCGDSNAKISVPDIKVGNFSVTIMNTNATVQTTNVYPHSSEDIGVETQYISVGTISVTTNPSGAKVYVNGTYIGATPLTTNLSVGTYEITLKMKNYKNYTTTVAINPNEEVELNVILTPLPAHLTLNSTPSGVEIYVNGTYRGETPVTLKLSPGTYTVKFIKDEYENYTMSVTLSAGEAKNISVTLNLAYGYLSIESSPSKAEVYVDDNYIGKTPIDQYKLSTGVHEVKVEKSNYNSLTKMVTLNSSEKTKLNVILTPLPAHLMVNSNPSGAVVYINGTYKGKTPLTSELEPNTYNLRVSKEGYANYTTTVIINPGENKTINVELEPMIAHIEVSSDPAGAKVYVNGTYKGTTPLTLELGSGSYKVRATKEGYEDYVITVELKAGESKEITAQLKEKSTTTTTTTTVATSTSAGETTTTATSNGSGTTKTTSPKEGGGICGPALVIALALVPILHRKRKHR</sequence>
<evidence type="ECO:0000313" key="4">
    <source>
        <dbReference type="Proteomes" id="UP000001488"/>
    </source>
</evidence>
<dbReference type="SUPFAM" id="SSF50965">
    <property type="entry name" value="Galactose oxidase, central domain"/>
    <property type="match status" value="1"/>
</dbReference>
<feature type="compositionally biased region" description="Low complexity" evidence="1">
    <location>
        <begin position="811"/>
        <end position="846"/>
    </location>
</feature>
<organism evidence="3 4">
    <name type="scientific">Thermococcus gammatolerans (strain DSM 15229 / JCM 11827 / EJ3)</name>
    <dbReference type="NCBI Taxonomy" id="593117"/>
    <lineage>
        <taxon>Archaea</taxon>
        <taxon>Methanobacteriati</taxon>
        <taxon>Methanobacteriota</taxon>
        <taxon>Thermococci</taxon>
        <taxon>Thermococcales</taxon>
        <taxon>Thermococcaceae</taxon>
        <taxon>Thermococcus</taxon>
    </lineage>
</organism>
<dbReference type="PANTHER" id="PTHR42754">
    <property type="entry name" value="ENDOGLUCANASE"/>
    <property type="match status" value="1"/>
</dbReference>
<dbReference type="STRING" id="593117.TGAM_1504"/>
<dbReference type="OrthoDB" id="98274at2157"/>
<dbReference type="SUPFAM" id="SSF49464">
    <property type="entry name" value="Carboxypeptidase regulatory domain-like"/>
    <property type="match status" value="1"/>
</dbReference>
<accession>C5A6Z4</accession>
<feature type="domain" description="PEGA" evidence="2">
    <location>
        <begin position="604"/>
        <end position="670"/>
    </location>
</feature>
<feature type="domain" description="PEGA" evidence="2">
    <location>
        <begin position="675"/>
        <end position="739"/>
    </location>
</feature>
<protein>
    <recommendedName>
        <fullName evidence="2">PEGA domain-containing protein</fullName>
    </recommendedName>
</protein>
<dbReference type="AlphaFoldDB" id="C5A6Z4"/>
<dbReference type="NCBIfam" id="TIGR02608">
    <property type="entry name" value="delta_60_rpt"/>
    <property type="match status" value="4"/>
</dbReference>
<keyword evidence="4" id="KW-1185">Reference proteome</keyword>
<dbReference type="PaxDb" id="593117-TGAM_1504"/>
<dbReference type="Gene3D" id="2.80.10.50">
    <property type="match status" value="2"/>
</dbReference>
<dbReference type="InterPro" id="IPR013229">
    <property type="entry name" value="PEGA"/>
</dbReference>
<dbReference type="Proteomes" id="UP000001488">
    <property type="component" value="Chromosome"/>
</dbReference>
<dbReference type="InterPro" id="IPR027552">
    <property type="entry name" value="CGP_CTERM"/>
</dbReference>
<evidence type="ECO:0000313" key="3">
    <source>
        <dbReference type="EMBL" id="ACS34006.1"/>
    </source>
</evidence>
<dbReference type="Gene3D" id="2.60.40.1120">
    <property type="entry name" value="Carboxypeptidase-like, regulatory domain"/>
    <property type="match status" value="2"/>
</dbReference>
<feature type="region of interest" description="Disordered" evidence="1">
    <location>
        <begin position="809"/>
        <end position="848"/>
    </location>
</feature>
<gene>
    <name evidence="3" type="ordered locus">TGAM_1504</name>
</gene>